<evidence type="ECO:0000313" key="2">
    <source>
        <dbReference type="EMBL" id="QXM06294.1"/>
    </source>
</evidence>
<gene>
    <name evidence="2" type="ORF">KVH43_00170</name>
</gene>
<accession>A0ABX8RCW9</accession>
<dbReference type="PANTHER" id="PTHR30146:SF149">
    <property type="entry name" value="HTH-TYPE TRANSCRIPTIONAL REGULATOR EBGR"/>
    <property type="match status" value="1"/>
</dbReference>
<dbReference type="PANTHER" id="PTHR30146">
    <property type="entry name" value="LACI-RELATED TRANSCRIPTIONAL REPRESSOR"/>
    <property type="match status" value="1"/>
</dbReference>
<dbReference type="SMART" id="SM00354">
    <property type="entry name" value="HTH_LACI"/>
    <property type="match status" value="1"/>
</dbReference>
<feature type="domain" description="HTH lacI-type" evidence="1">
    <location>
        <begin position="20"/>
        <end position="74"/>
    </location>
</feature>
<dbReference type="CDD" id="cd01392">
    <property type="entry name" value="HTH_LacI"/>
    <property type="match status" value="1"/>
</dbReference>
<evidence type="ECO:0000313" key="3">
    <source>
        <dbReference type="Proteomes" id="UP000886818"/>
    </source>
</evidence>
<dbReference type="PROSITE" id="PS50932">
    <property type="entry name" value="HTH_LACI_2"/>
    <property type="match status" value="1"/>
</dbReference>
<protein>
    <submittedName>
        <fullName evidence="2">LacI family transcriptional regulator</fullName>
    </submittedName>
</protein>
<dbReference type="EMBL" id="CP078093">
    <property type="protein sequence ID" value="QXM06294.1"/>
    <property type="molecule type" value="Genomic_DNA"/>
</dbReference>
<reference evidence="2" key="1">
    <citation type="submission" date="2021-07" db="EMBL/GenBank/DDBJ databases">
        <title>Complete genome sequence of Crassaminicella sp. 143-21, isolated from a deep-sea hydrothermal vent.</title>
        <authorList>
            <person name="Li X."/>
        </authorList>
    </citation>
    <scope>NUCLEOTIDE SEQUENCE</scope>
    <source>
        <strain evidence="2">143-21</strain>
    </source>
</reference>
<proteinExistence type="predicted"/>
<dbReference type="PROSITE" id="PS00356">
    <property type="entry name" value="HTH_LACI_1"/>
    <property type="match status" value="1"/>
</dbReference>
<organism evidence="2 3">
    <name type="scientific">Crassaminicella indica</name>
    <dbReference type="NCBI Taxonomy" id="2855394"/>
    <lineage>
        <taxon>Bacteria</taxon>
        <taxon>Bacillati</taxon>
        <taxon>Bacillota</taxon>
        <taxon>Clostridia</taxon>
        <taxon>Eubacteriales</taxon>
        <taxon>Clostridiaceae</taxon>
        <taxon>Crassaminicella</taxon>
    </lineage>
</organism>
<dbReference type="InterPro" id="IPR001761">
    <property type="entry name" value="Peripla_BP/Lac1_sug-bd_dom"/>
</dbReference>
<dbReference type="CDD" id="cd06267">
    <property type="entry name" value="PBP1_LacI_sugar_binding-like"/>
    <property type="match status" value="1"/>
</dbReference>
<keyword evidence="3" id="KW-1185">Reference proteome</keyword>
<dbReference type="Pfam" id="PF00356">
    <property type="entry name" value="LacI"/>
    <property type="match status" value="1"/>
</dbReference>
<name>A0ABX8RCW9_9CLOT</name>
<sequence length="361" mass="41058">MKSVTYFMVLHRIRRNKMPVTINDIAKEAGVSRATVSRVLNDSGYVKYETRQKVLKAIKELNYTPSAIARSLSTKKTNTIGVIVPEINDPFFGEVIKGISEVADEYNLNIILFNTDDNVEKELKALELLKEQRIQGIIITPTFTEDELNSEYLKTLENFGIPIILIDGHVKYTSFSGVFIDHIKGAYDGTEALIKAGHKKIAIINGHMKSRPAKERFIGYKKALSMYNIPLEERYIFYGEYKYENAYNITNEILKMKDPPTAIFVSSNMMILGCIKALYENKINVPKDIAIIGFDKLEVLNIIGMNISFINGPTLELGRTGMKMLIDSLNDKKKKEIRRVILLPEIVLKGSEKYVEKNRCE</sequence>
<dbReference type="InterPro" id="IPR000843">
    <property type="entry name" value="HTH_LacI"/>
</dbReference>
<dbReference type="Proteomes" id="UP000886818">
    <property type="component" value="Chromosome"/>
</dbReference>
<evidence type="ECO:0000259" key="1">
    <source>
        <dbReference type="PROSITE" id="PS50932"/>
    </source>
</evidence>
<dbReference type="Pfam" id="PF00532">
    <property type="entry name" value="Peripla_BP_1"/>
    <property type="match status" value="1"/>
</dbReference>